<evidence type="ECO:0000256" key="5">
    <source>
        <dbReference type="ARBA" id="ARBA00023136"/>
    </source>
</evidence>
<evidence type="ECO:0000256" key="1">
    <source>
        <dbReference type="ARBA" id="ARBA00004141"/>
    </source>
</evidence>
<sequence>MSKTESDDLLVASLTVSPDKPLLEKEATLEANERQGLNVGKYEKEDVNHEVDEEEDGDDGVEEDDDDEVGEEEGEDSDESEVEENVGEEILKWREYLKSTESAEVTGRWYLKWWRDVGGAIQRRTPRKPLTVRVGNGILWTAIFDTTAVSVVKGGQDENEVPSGRYLITTCVSLKNLDMDSLSRINFELFRLNDENQIIDQPNPLCTVLEGDTLQELKEFKDQEYARFQFQSQVDLDSEGFLRLDIKAISAVETSLEFHYLEITPSRYVPLRERNYKVLYGNAIPAQIINITQPAEKEPKLARRVLSYSISDSGTIAATFSISMEDSCVELWVISPTAFLAKRPSFPEQGEPQQITIPFASVSFVYPPQLRRPADNFPILGLAVSYSGSKIMLNAYQILGEDERYQTMLFKCNPRAPKDGDISQPWPLERSSPICEDENDLKEVYGIGCFTISDKKELDLRKERYIFMNGYKISVYDTSSEPWKLMYRIAITLGYNHEWMWSLMGSIQGRFMAWFAWEGMLSVWDIETGKDISHFSIGQDTAFRAVVSADGSMVLVATSGKVSLFHTRTGIRLGVYKEGLSMGFGQEVAFNQHYFTVQNVRALTVDDHDRNLNCRSVVRTSDMSIVKNVVMHSSYKFSQKGLPNNPVLAYRMGAMLNLKRFGNELMPPSEDICDDDCEMVKYEAFMIDEGVERVLIESASGDKFVLVPKHVRSNGETILAIKILATTSGGTTNSIRIPLGSKDVSYQMLFHPESSKLILMTGRYVHIWRLSAKDKKIGTLESIRRFIIDYGPSYFICETLFEDPTACVHGRRFTFDVLGVVWMDPITVTTAGQHTGVDPVRMTIPKTEEDQMPYTEDERIKHGVEGLIPMYLGGDVSCRNAIVELLRPRIRPASNNETSCIVEFANLWTDIPGSKEVFELLFVELLRFDIITWIPDAPNRRDRDPVRIMLEKAKVYPSARFTIERIIDYCVVHALNPGNLAFLAPLFANMKQIMELYPESAIKQLARVAHVPVPHWKYILNHHIIVEPPKTQLQFWKRTRKTLTELSDPVMQFQYSGAIYDRTNEVFKKGLYMASFDALWYHHGQITTTTTLTSDMVTGKIKTGPAFYDEKKHLAGEEQADSGSELGEAIEVVVVEAPVEKTNWIKAALCMLLGIFQLRMHTYVECYDFSLEYFDNPAIAALVAYKWNTIGFNYWMVRFVSQCAFYSLVVIAALMQVYHNDPSQLVGLFVTIIILAIGFLWLEFLQALQSWTRYEGSMYNILDIVTFLLPLAGSAVQLFNIYTETDGNIQVISFSVLAVALHLLLELRIIKSVCKYVTIIQKAIVEIQVFFIVFAFGILVFAIATLHMTTACAYRGDCKACLQDLTDPTSPGNCTAVDFPKNLFFAVSATYFFMSGRYDPVSNEFTDMSNWGFQIMMIAFFFFTVILMMNVLISLVNVAFDKGGDDWRLVWIESRLRYIESAENMSYHIPGFRQTYNCFPDVIYYTATEKQVKEYRDKYFKTSPDDVLEKVWSYETDESIFKEWASDSRKENGDKNEEEDEEDQEESDEEVDSENDENDENKESASPKGNHIVEEKEKQEGGGSNTDAPDASAERDGEKNVTFTLVEQDLAKKDGFIDLKTEIKQLNQKLADQQQLLSDQQKLLVDQQKQAQTQFIELRELLLQQQAMPPRTILGD</sequence>
<dbReference type="InterPro" id="IPR005821">
    <property type="entry name" value="Ion_trans_dom"/>
</dbReference>
<feature type="compositionally biased region" description="Acidic residues" evidence="7">
    <location>
        <begin position="51"/>
        <end position="85"/>
    </location>
</feature>
<feature type="transmembrane region" description="Helical" evidence="8">
    <location>
        <begin position="1327"/>
        <end position="1346"/>
    </location>
</feature>
<evidence type="ECO:0000256" key="2">
    <source>
        <dbReference type="ARBA" id="ARBA00022692"/>
    </source>
</evidence>
<evidence type="ECO:0000256" key="6">
    <source>
        <dbReference type="SAM" id="Coils"/>
    </source>
</evidence>
<evidence type="ECO:0000256" key="3">
    <source>
        <dbReference type="ARBA" id="ARBA00022737"/>
    </source>
</evidence>
<reference evidence="10" key="1">
    <citation type="journal article" date="2020" name="Fungal Divers.">
        <title>Resolving the Mortierellaceae phylogeny through synthesis of multi-gene phylogenetics and phylogenomics.</title>
        <authorList>
            <person name="Vandepol N."/>
            <person name="Liber J."/>
            <person name="Desiro A."/>
            <person name="Na H."/>
            <person name="Kennedy M."/>
            <person name="Barry K."/>
            <person name="Grigoriev I.V."/>
            <person name="Miller A.N."/>
            <person name="O'Donnell K."/>
            <person name="Stajich J.E."/>
            <person name="Bonito G."/>
        </authorList>
    </citation>
    <scope>NUCLEOTIDE SEQUENCE</scope>
    <source>
        <strain evidence="10">REB-010B</strain>
    </source>
</reference>
<dbReference type="Pfam" id="PF00520">
    <property type="entry name" value="Ion_trans"/>
    <property type="match status" value="1"/>
</dbReference>
<gene>
    <name evidence="10" type="ORF">BGZ99_001790</name>
</gene>
<dbReference type="GO" id="GO:0005216">
    <property type="term" value="F:monoatomic ion channel activity"/>
    <property type="evidence" value="ECO:0007669"/>
    <property type="project" value="InterPro"/>
</dbReference>
<evidence type="ECO:0000313" key="10">
    <source>
        <dbReference type="EMBL" id="KAG0324452.1"/>
    </source>
</evidence>
<feature type="transmembrane region" description="Helical" evidence="8">
    <location>
        <begin position="1257"/>
        <end position="1282"/>
    </location>
</feature>
<dbReference type="InterPro" id="IPR024862">
    <property type="entry name" value="TRPV"/>
</dbReference>
<dbReference type="OrthoDB" id="2433234at2759"/>
<dbReference type="Proteomes" id="UP000738325">
    <property type="component" value="Unassembled WGS sequence"/>
</dbReference>
<keyword evidence="2 8" id="KW-0812">Transmembrane</keyword>
<dbReference type="Gene3D" id="2.130.10.10">
    <property type="entry name" value="YVTN repeat-like/Quinoprotein amine dehydrogenase"/>
    <property type="match status" value="1"/>
</dbReference>
<keyword evidence="6" id="KW-0175">Coiled coil</keyword>
<accession>A0A9P6UXW8</accession>
<feature type="transmembrane region" description="Helical" evidence="8">
    <location>
        <begin position="1225"/>
        <end position="1245"/>
    </location>
</feature>
<proteinExistence type="predicted"/>
<dbReference type="EMBL" id="JAAAIP010000148">
    <property type="protein sequence ID" value="KAG0324452.1"/>
    <property type="molecule type" value="Genomic_DNA"/>
</dbReference>
<feature type="region of interest" description="Disordered" evidence="7">
    <location>
        <begin position="1"/>
        <end position="85"/>
    </location>
</feature>
<evidence type="ECO:0000259" key="9">
    <source>
        <dbReference type="Pfam" id="PF00520"/>
    </source>
</evidence>
<dbReference type="GO" id="GO:0005886">
    <property type="term" value="C:plasma membrane"/>
    <property type="evidence" value="ECO:0007669"/>
    <property type="project" value="TreeGrafter"/>
</dbReference>
<feature type="region of interest" description="Disordered" evidence="7">
    <location>
        <begin position="1525"/>
        <end position="1600"/>
    </location>
</feature>
<comment type="caution">
    <text evidence="10">The sequence shown here is derived from an EMBL/GenBank/DDBJ whole genome shotgun (WGS) entry which is preliminary data.</text>
</comment>
<dbReference type="PANTHER" id="PTHR10582">
    <property type="entry name" value="TRANSIENT RECEPTOR POTENTIAL ION CHANNEL PROTEIN"/>
    <property type="match status" value="1"/>
</dbReference>
<evidence type="ECO:0000256" key="7">
    <source>
        <dbReference type="SAM" id="MobiDB-lite"/>
    </source>
</evidence>
<keyword evidence="5 8" id="KW-0472">Membrane</keyword>
<dbReference type="SUPFAM" id="SSF101908">
    <property type="entry name" value="Putative isomerase YbhE"/>
    <property type="match status" value="1"/>
</dbReference>
<feature type="domain" description="Ion transport" evidence="9">
    <location>
        <begin position="1198"/>
        <end position="1443"/>
    </location>
</feature>
<feature type="transmembrane region" description="Helical" evidence="8">
    <location>
        <begin position="1411"/>
        <end position="1440"/>
    </location>
</feature>
<feature type="compositionally biased region" description="Basic and acidic residues" evidence="7">
    <location>
        <begin position="1525"/>
        <end position="1535"/>
    </location>
</feature>
<keyword evidence="11" id="KW-1185">Reference proteome</keyword>
<organism evidence="10 11">
    <name type="scientific">Dissophora globulifera</name>
    <dbReference type="NCBI Taxonomy" id="979702"/>
    <lineage>
        <taxon>Eukaryota</taxon>
        <taxon>Fungi</taxon>
        <taxon>Fungi incertae sedis</taxon>
        <taxon>Mucoromycota</taxon>
        <taxon>Mortierellomycotina</taxon>
        <taxon>Mortierellomycetes</taxon>
        <taxon>Mortierellales</taxon>
        <taxon>Mortierellaceae</taxon>
        <taxon>Dissophora</taxon>
    </lineage>
</organism>
<protein>
    <recommendedName>
        <fullName evidence="9">Ion transport domain-containing protein</fullName>
    </recommendedName>
</protein>
<evidence type="ECO:0000256" key="4">
    <source>
        <dbReference type="ARBA" id="ARBA00022989"/>
    </source>
</evidence>
<feature type="transmembrane region" description="Helical" evidence="8">
    <location>
        <begin position="1288"/>
        <end position="1307"/>
    </location>
</feature>
<feature type="transmembrane region" description="Helical" evidence="8">
    <location>
        <begin position="1195"/>
        <end position="1219"/>
    </location>
</feature>
<dbReference type="GO" id="GO:0098703">
    <property type="term" value="P:calcium ion import across plasma membrane"/>
    <property type="evidence" value="ECO:0007669"/>
    <property type="project" value="TreeGrafter"/>
</dbReference>
<evidence type="ECO:0000313" key="11">
    <source>
        <dbReference type="Proteomes" id="UP000738325"/>
    </source>
</evidence>
<feature type="compositionally biased region" description="Basic and acidic residues" evidence="7">
    <location>
        <begin position="21"/>
        <end position="33"/>
    </location>
</feature>
<feature type="compositionally biased region" description="Basic and acidic residues" evidence="7">
    <location>
        <begin position="1561"/>
        <end position="1580"/>
    </location>
</feature>
<keyword evidence="3" id="KW-0677">Repeat</keyword>
<comment type="subcellular location">
    <subcellularLocation>
        <location evidence="1">Membrane</location>
        <topology evidence="1">Multi-pass membrane protein</topology>
    </subcellularLocation>
</comment>
<dbReference type="InterPro" id="IPR015943">
    <property type="entry name" value="WD40/YVTN_repeat-like_dom_sf"/>
</dbReference>
<dbReference type="PANTHER" id="PTHR10582:SF2">
    <property type="entry name" value="INACTIVE"/>
    <property type="match status" value="1"/>
</dbReference>
<keyword evidence="4 8" id="KW-1133">Transmembrane helix</keyword>
<name>A0A9P6UXW8_9FUNG</name>
<feature type="coiled-coil region" evidence="6">
    <location>
        <begin position="1616"/>
        <end position="1643"/>
    </location>
</feature>
<feature type="compositionally biased region" description="Basic and acidic residues" evidence="7">
    <location>
        <begin position="41"/>
        <end position="50"/>
    </location>
</feature>
<evidence type="ECO:0000256" key="8">
    <source>
        <dbReference type="SAM" id="Phobius"/>
    </source>
</evidence>
<feature type="compositionally biased region" description="Acidic residues" evidence="7">
    <location>
        <begin position="1536"/>
        <end position="1560"/>
    </location>
</feature>